<dbReference type="InterPro" id="IPR046519">
    <property type="entry name" value="X-Tfes_XVIPCD"/>
</dbReference>
<name>A0AAE3N9Z5_9BURK</name>
<comment type="caution">
    <text evidence="2">The sequence shown here is derived from an EMBL/GenBank/DDBJ whole genome shotgun (WGS) entry which is preliminary data.</text>
</comment>
<feature type="domain" description="X-Tfes XVIPCD" evidence="1">
    <location>
        <begin position="240"/>
        <end position="331"/>
    </location>
</feature>
<evidence type="ECO:0000259" key="1">
    <source>
        <dbReference type="Pfam" id="PF20410"/>
    </source>
</evidence>
<organism evidence="2 3">
    <name type="scientific">Xenophilus arseniciresistens</name>
    <dbReference type="NCBI Taxonomy" id="1283306"/>
    <lineage>
        <taxon>Bacteria</taxon>
        <taxon>Pseudomonadati</taxon>
        <taxon>Pseudomonadota</taxon>
        <taxon>Betaproteobacteria</taxon>
        <taxon>Burkholderiales</taxon>
        <taxon>Comamonadaceae</taxon>
        <taxon>Xenophilus</taxon>
    </lineage>
</organism>
<reference evidence="2" key="1">
    <citation type="submission" date="2023-01" db="EMBL/GenBank/DDBJ databases">
        <title>Xenophilus mangrovi sp. nov., isolated from soil of Mangrove nature reserve.</title>
        <authorList>
            <person name="Xu S."/>
            <person name="Liu Z."/>
            <person name="Xu Y."/>
        </authorList>
    </citation>
    <scope>NUCLEOTIDE SEQUENCE</scope>
    <source>
        <strain evidence="2">YW8</strain>
    </source>
</reference>
<dbReference type="AlphaFoldDB" id="A0AAE3N9Z5"/>
<sequence length="356" mass="37280">MSSITSKEALAVLKGSEGAADNKIAPLAVPNSVLGKPGHGYASGFAFGQVQLDIGNNSEAKAAYREILALGVTDKVITQAQADDLAKYAVKRPDVAFPDSYREARKTLNETVFNPQGPIAAKVDAIIEKHQQNHLAIGVVPQVNEFLKKHHSGVFDPKSPDYATAVASVVSAANRSGNLVAYSNALQTHAAPTLAHAKSAWSLQIGDGIQPGDWSLVERGAQSLRAQGASLSAERLQASPLFKDALVHLQTFNNAHGIATDHRTTQAAGAIAAAAAIKGLSRIDQLEPSEDGSKLVALQGKPGSVHSKVAYTSTLQALDTSLASSAKAFEQAQEPLQKHDGPTLAHAITPQLAPTH</sequence>
<dbReference type="Proteomes" id="UP001212602">
    <property type="component" value="Unassembled WGS sequence"/>
</dbReference>
<accession>A0AAE3N9Z5</accession>
<keyword evidence="3" id="KW-1185">Reference proteome</keyword>
<dbReference type="Pfam" id="PF20410">
    <property type="entry name" value="X-Tfes_XVIPCD"/>
    <property type="match status" value="1"/>
</dbReference>
<evidence type="ECO:0000313" key="2">
    <source>
        <dbReference type="EMBL" id="MDA7418420.1"/>
    </source>
</evidence>
<proteinExistence type="predicted"/>
<gene>
    <name evidence="2" type="ORF">PGB34_18785</name>
</gene>
<dbReference type="EMBL" id="JAQIPB010000009">
    <property type="protein sequence ID" value="MDA7418420.1"/>
    <property type="molecule type" value="Genomic_DNA"/>
</dbReference>
<protein>
    <recommendedName>
        <fullName evidence="1">X-Tfes XVIPCD domain-containing protein</fullName>
    </recommendedName>
</protein>
<evidence type="ECO:0000313" key="3">
    <source>
        <dbReference type="Proteomes" id="UP001212602"/>
    </source>
</evidence>
<dbReference type="RefSeq" id="WP_271429636.1">
    <property type="nucleotide sequence ID" value="NZ_JAQIPB010000009.1"/>
</dbReference>